<dbReference type="PRINTS" id="PR00753">
    <property type="entry name" value="ACCSYNTHASE"/>
</dbReference>
<dbReference type="FunFam" id="3.40.640.10:FF:000033">
    <property type="entry name" value="Aspartate aminotransferase"/>
    <property type="match status" value="1"/>
</dbReference>
<keyword evidence="3 6" id="KW-0032">Aminotransferase</keyword>
<reference evidence="8 9" key="1">
    <citation type="submission" date="2008-04" db="EMBL/GenBank/DDBJ databases">
        <title>Complete sequence of chromosome of Natranaerobius thermophilus JW/NM-WN-LF.</title>
        <authorList>
            <consortium name="US DOE Joint Genome Institute"/>
            <person name="Copeland A."/>
            <person name="Lucas S."/>
            <person name="Lapidus A."/>
            <person name="Glavina del Rio T."/>
            <person name="Dalin E."/>
            <person name="Tice H."/>
            <person name="Bruce D."/>
            <person name="Goodwin L."/>
            <person name="Pitluck S."/>
            <person name="Chertkov O."/>
            <person name="Brettin T."/>
            <person name="Detter J.C."/>
            <person name="Han C."/>
            <person name="Kuske C.R."/>
            <person name="Schmutz J."/>
            <person name="Larimer F."/>
            <person name="Land M."/>
            <person name="Hauser L."/>
            <person name="Kyrpides N."/>
            <person name="Lykidis A."/>
            <person name="Mesbah N.M."/>
            <person name="Wiegel J."/>
        </authorList>
    </citation>
    <scope>NUCLEOTIDE SEQUENCE [LARGE SCALE GENOMIC DNA]</scope>
    <source>
        <strain evidence="9">ATCC BAA-1301 / DSM 18059 / JW/NM-WN-LF</strain>
    </source>
</reference>
<dbReference type="OrthoDB" id="9802328at2"/>
<dbReference type="AlphaFoldDB" id="B2A5Z9"/>
<comment type="similarity">
    <text evidence="2 6">Belongs to the class-I pyridoxal-phosphate-dependent aminotransferase family.</text>
</comment>
<dbReference type="SUPFAM" id="SSF53383">
    <property type="entry name" value="PLP-dependent transferases"/>
    <property type="match status" value="1"/>
</dbReference>
<gene>
    <name evidence="8" type="ordered locus">Nther_1844</name>
</gene>
<evidence type="ECO:0000256" key="2">
    <source>
        <dbReference type="ARBA" id="ARBA00007441"/>
    </source>
</evidence>
<dbReference type="PANTHER" id="PTHR46383">
    <property type="entry name" value="ASPARTATE AMINOTRANSFERASE"/>
    <property type="match status" value="1"/>
</dbReference>
<dbReference type="RefSeq" id="WP_012448281.1">
    <property type="nucleotide sequence ID" value="NC_010718.1"/>
</dbReference>
<evidence type="ECO:0000313" key="9">
    <source>
        <dbReference type="Proteomes" id="UP000001683"/>
    </source>
</evidence>
<dbReference type="EC" id="2.6.1.-" evidence="6"/>
<dbReference type="CDD" id="cd00609">
    <property type="entry name" value="AAT_like"/>
    <property type="match status" value="1"/>
</dbReference>
<dbReference type="eggNOG" id="COG0436">
    <property type="taxonomic scope" value="Bacteria"/>
</dbReference>
<dbReference type="InterPro" id="IPR050596">
    <property type="entry name" value="AspAT/PAT-like"/>
</dbReference>
<dbReference type="GO" id="GO:0030170">
    <property type="term" value="F:pyridoxal phosphate binding"/>
    <property type="evidence" value="ECO:0007669"/>
    <property type="project" value="InterPro"/>
</dbReference>
<evidence type="ECO:0000256" key="4">
    <source>
        <dbReference type="ARBA" id="ARBA00022679"/>
    </source>
</evidence>
<dbReference type="GO" id="GO:0006520">
    <property type="term" value="P:amino acid metabolic process"/>
    <property type="evidence" value="ECO:0007669"/>
    <property type="project" value="InterPro"/>
</dbReference>
<keyword evidence="4 6" id="KW-0808">Transferase</keyword>
<dbReference type="KEGG" id="nth:Nther_1844"/>
<accession>B2A5Z9</accession>
<sequence>MLSDKAKQITPSPTLSINAKAKELKNQGINVISFSQGEPDFNTPDHIKKAAITAIEDNFTRYTPASGMIELKQAISEKFLRDNDLSYDPNQIIISNGAKHALLNVMTAILNIGDEVLIPTPYWVSYPELVKLVDGCPVPVKASASNNFKVTPEDLKKYLSSKTRAIIINTPTNPTGQIYSQKELEKIGEFALNNGLYIISDEVYEYMSYNGQQHISIASLSEELKQQTVVLNGVSKSYAMTGWRIGYSAAPKELAHGMSAIQSHGTSNPSSISQKGALAAIRGPQNCVNEMVAQLDERRKFMYERLSQIPGFQALEPVGSFYLFASVRELIGKSLDEKIIRDSHDFAELLLDKESVTVVPGNGFGSPDHIRMTFAMPIEEISLGLDRIEEFITKFKLAA</sequence>
<dbReference type="EMBL" id="CP001034">
    <property type="protein sequence ID" value="ACB85416.1"/>
    <property type="molecule type" value="Genomic_DNA"/>
</dbReference>
<dbReference type="Proteomes" id="UP000001683">
    <property type="component" value="Chromosome"/>
</dbReference>
<dbReference type="Pfam" id="PF00155">
    <property type="entry name" value="Aminotran_1_2"/>
    <property type="match status" value="1"/>
</dbReference>
<keyword evidence="5" id="KW-0663">Pyridoxal phosphate</keyword>
<evidence type="ECO:0000256" key="1">
    <source>
        <dbReference type="ARBA" id="ARBA00001933"/>
    </source>
</evidence>
<dbReference type="InterPro" id="IPR015422">
    <property type="entry name" value="PyrdxlP-dep_Trfase_small"/>
</dbReference>
<evidence type="ECO:0000256" key="6">
    <source>
        <dbReference type="RuleBase" id="RU000481"/>
    </source>
</evidence>
<reference evidence="8 9" key="2">
    <citation type="journal article" date="2011" name="J. Bacteriol.">
        <title>Complete genome sequence of the anaerobic, halophilic alkalithermophile Natranaerobius thermophilus JW/NM-WN-LF.</title>
        <authorList>
            <person name="Zhao B."/>
            <person name="Mesbah N.M."/>
            <person name="Dalin E."/>
            <person name="Goodwin L."/>
            <person name="Nolan M."/>
            <person name="Pitluck S."/>
            <person name="Chertkov O."/>
            <person name="Brettin T.S."/>
            <person name="Han J."/>
            <person name="Larimer F.W."/>
            <person name="Land M.L."/>
            <person name="Hauser L."/>
            <person name="Kyrpides N."/>
            <person name="Wiegel J."/>
        </authorList>
    </citation>
    <scope>NUCLEOTIDE SEQUENCE [LARGE SCALE GENOMIC DNA]</scope>
    <source>
        <strain evidence="9">ATCC BAA-1301 / DSM 18059 / JW/NM-WN-LF</strain>
    </source>
</reference>
<dbReference type="HOGENOM" id="CLU_017584_4_3_9"/>
<evidence type="ECO:0000259" key="7">
    <source>
        <dbReference type="Pfam" id="PF00155"/>
    </source>
</evidence>
<dbReference type="FunCoup" id="B2A5Z9">
    <property type="interactions" value="376"/>
</dbReference>
<name>B2A5Z9_NATTJ</name>
<dbReference type="InterPro" id="IPR004839">
    <property type="entry name" value="Aminotransferase_I/II_large"/>
</dbReference>
<dbReference type="Gene3D" id="3.40.640.10">
    <property type="entry name" value="Type I PLP-dependent aspartate aminotransferase-like (Major domain)"/>
    <property type="match status" value="1"/>
</dbReference>
<dbReference type="PANTHER" id="PTHR46383:SF1">
    <property type="entry name" value="ASPARTATE AMINOTRANSFERASE"/>
    <property type="match status" value="1"/>
</dbReference>
<protein>
    <recommendedName>
        <fullName evidence="6">Aminotransferase</fullName>
        <ecNumber evidence="6">2.6.1.-</ecNumber>
    </recommendedName>
</protein>
<keyword evidence="9" id="KW-1185">Reference proteome</keyword>
<organism evidence="8 9">
    <name type="scientific">Natranaerobius thermophilus (strain ATCC BAA-1301 / DSM 18059 / JW/NM-WN-LF)</name>
    <dbReference type="NCBI Taxonomy" id="457570"/>
    <lineage>
        <taxon>Bacteria</taxon>
        <taxon>Bacillati</taxon>
        <taxon>Bacillota</taxon>
        <taxon>Clostridia</taxon>
        <taxon>Natranaerobiales</taxon>
        <taxon>Natranaerobiaceae</taxon>
        <taxon>Natranaerobius</taxon>
    </lineage>
</organism>
<proteinExistence type="inferred from homology"/>
<comment type="cofactor">
    <cofactor evidence="1 6">
        <name>pyridoxal 5'-phosphate</name>
        <dbReference type="ChEBI" id="CHEBI:597326"/>
    </cofactor>
</comment>
<dbReference type="Gene3D" id="3.90.1150.10">
    <property type="entry name" value="Aspartate Aminotransferase, domain 1"/>
    <property type="match status" value="1"/>
</dbReference>
<evidence type="ECO:0000256" key="3">
    <source>
        <dbReference type="ARBA" id="ARBA00022576"/>
    </source>
</evidence>
<dbReference type="InterPro" id="IPR015421">
    <property type="entry name" value="PyrdxlP-dep_Trfase_major"/>
</dbReference>
<evidence type="ECO:0000313" key="8">
    <source>
        <dbReference type="EMBL" id="ACB85416.1"/>
    </source>
</evidence>
<dbReference type="InterPro" id="IPR004838">
    <property type="entry name" value="NHTrfase_class1_PyrdxlP-BS"/>
</dbReference>
<dbReference type="GO" id="GO:0008483">
    <property type="term" value="F:transaminase activity"/>
    <property type="evidence" value="ECO:0007669"/>
    <property type="project" value="UniProtKB-KW"/>
</dbReference>
<dbReference type="STRING" id="457570.Nther_1844"/>
<dbReference type="InParanoid" id="B2A5Z9"/>
<evidence type="ECO:0000256" key="5">
    <source>
        <dbReference type="ARBA" id="ARBA00022898"/>
    </source>
</evidence>
<feature type="domain" description="Aminotransferase class I/classII large" evidence="7">
    <location>
        <begin position="30"/>
        <end position="388"/>
    </location>
</feature>
<dbReference type="PROSITE" id="PS00105">
    <property type="entry name" value="AA_TRANSFER_CLASS_1"/>
    <property type="match status" value="1"/>
</dbReference>
<dbReference type="InterPro" id="IPR015424">
    <property type="entry name" value="PyrdxlP-dep_Trfase"/>
</dbReference>